<keyword evidence="7" id="KW-1185">Reference proteome</keyword>
<evidence type="ECO:0000256" key="1">
    <source>
        <dbReference type="ARBA" id="ARBA00001974"/>
    </source>
</evidence>
<dbReference type="PRINTS" id="PR00469">
    <property type="entry name" value="PNDRDTASEII"/>
</dbReference>
<proteinExistence type="predicted"/>
<dbReference type="EMBL" id="BSET01000001">
    <property type="protein sequence ID" value="GLK01088.1"/>
    <property type="molecule type" value="Genomic_DNA"/>
</dbReference>
<feature type="domain" description="FAD/NAD(P)-binding" evidence="5">
    <location>
        <begin position="5"/>
        <end position="287"/>
    </location>
</feature>
<evidence type="ECO:0000313" key="7">
    <source>
        <dbReference type="Proteomes" id="UP001142325"/>
    </source>
</evidence>
<evidence type="ECO:0000313" key="6">
    <source>
        <dbReference type="EMBL" id="GLK01088.1"/>
    </source>
</evidence>
<dbReference type="PANTHER" id="PTHR43557">
    <property type="entry name" value="APOPTOSIS-INDUCING FACTOR 1"/>
    <property type="match status" value="1"/>
</dbReference>
<dbReference type="GO" id="GO:0005737">
    <property type="term" value="C:cytoplasm"/>
    <property type="evidence" value="ECO:0007669"/>
    <property type="project" value="TreeGrafter"/>
</dbReference>
<dbReference type="InterPro" id="IPR050446">
    <property type="entry name" value="FAD-oxidoreductase/Apoptosis"/>
</dbReference>
<dbReference type="Gene3D" id="3.30.390.30">
    <property type="match status" value="1"/>
</dbReference>
<dbReference type="SUPFAM" id="SSF55424">
    <property type="entry name" value="FAD/NAD-linked reductases, dimerisation (C-terminal) domain"/>
    <property type="match status" value="1"/>
</dbReference>
<dbReference type="Gene3D" id="3.50.50.60">
    <property type="entry name" value="FAD/NAD(P)-binding domain"/>
    <property type="match status" value="2"/>
</dbReference>
<comment type="cofactor">
    <cofactor evidence="1">
        <name>FAD</name>
        <dbReference type="ChEBI" id="CHEBI:57692"/>
    </cofactor>
</comment>
<sequence>MTMEHILIVGAGIAAVTAADALRRAGHTGRITVVGDEPHAPYSRPPLSKGVLKKTETLDSVTLPALPADVELLRGTPAVALDRDARTVRLADGQSLPYDGLVIATGARARTLRADGAGETVLRGIDDALALEARWAHARSVLVIGGGFLGMEVASTARHLGLDVTVIDLVPHLVRQFGTYLTERMTAAAEASGVSLVVAPEGIELIGDDVVQGVRTVGGATRAADVVVSAVGDLPNVEWLASAGLADPRGLLVDSRCRIAPDIVAIGDVARTGERRTPHWGAAIDQARVAAVALLHGDEAAEYVPAPYFWTEQWGLDLKICGEIPIDVEPEVIAGSWHENSLLLQYSVDGVPVAAASVNRRFPITKLRALAQPALVAS</sequence>
<evidence type="ECO:0000256" key="4">
    <source>
        <dbReference type="ARBA" id="ARBA00023002"/>
    </source>
</evidence>
<name>A0A9W6M823_9MICO</name>
<accession>A0A9W6M823</accession>
<dbReference type="Proteomes" id="UP001142325">
    <property type="component" value="Unassembled WGS sequence"/>
</dbReference>
<gene>
    <name evidence="6" type="primary">hcaD</name>
    <name evidence="6" type="ORF">GCM10017596_08030</name>
</gene>
<dbReference type="InterPro" id="IPR016156">
    <property type="entry name" value="FAD/NAD-linked_Rdtase_dimer_sf"/>
</dbReference>
<dbReference type="InterPro" id="IPR023753">
    <property type="entry name" value="FAD/NAD-binding_dom"/>
</dbReference>
<dbReference type="PRINTS" id="PR00368">
    <property type="entry name" value="FADPNR"/>
</dbReference>
<evidence type="ECO:0000256" key="3">
    <source>
        <dbReference type="ARBA" id="ARBA00022827"/>
    </source>
</evidence>
<dbReference type="SUPFAM" id="SSF51905">
    <property type="entry name" value="FAD/NAD(P)-binding domain"/>
    <property type="match status" value="2"/>
</dbReference>
<keyword evidence="3" id="KW-0274">FAD</keyword>
<dbReference type="Pfam" id="PF07992">
    <property type="entry name" value="Pyr_redox_2"/>
    <property type="match status" value="1"/>
</dbReference>
<dbReference type="GO" id="GO:0016651">
    <property type="term" value="F:oxidoreductase activity, acting on NAD(P)H"/>
    <property type="evidence" value="ECO:0007669"/>
    <property type="project" value="TreeGrafter"/>
</dbReference>
<keyword evidence="4" id="KW-0560">Oxidoreductase</keyword>
<protein>
    <submittedName>
        <fullName evidence="6">Pyridine nucleotide-disulfide oxidoreductase</fullName>
    </submittedName>
</protein>
<keyword evidence="2" id="KW-0285">Flavoprotein</keyword>
<organism evidence="6 7">
    <name type="scientific">Microbacterium keratanolyticum</name>
    <dbReference type="NCBI Taxonomy" id="67574"/>
    <lineage>
        <taxon>Bacteria</taxon>
        <taxon>Bacillati</taxon>
        <taxon>Actinomycetota</taxon>
        <taxon>Actinomycetes</taxon>
        <taxon>Micrococcales</taxon>
        <taxon>Microbacteriaceae</taxon>
        <taxon>Microbacterium</taxon>
    </lineage>
</organism>
<dbReference type="InterPro" id="IPR036188">
    <property type="entry name" value="FAD/NAD-bd_sf"/>
</dbReference>
<comment type="caution">
    <text evidence="6">The sequence shown here is derived from an EMBL/GenBank/DDBJ whole genome shotgun (WGS) entry which is preliminary data.</text>
</comment>
<evidence type="ECO:0000256" key="2">
    <source>
        <dbReference type="ARBA" id="ARBA00022630"/>
    </source>
</evidence>
<evidence type="ECO:0000259" key="5">
    <source>
        <dbReference type="Pfam" id="PF07992"/>
    </source>
</evidence>
<reference evidence="6" key="1">
    <citation type="journal article" date="2014" name="Int. J. Syst. Evol. Microbiol.">
        <title>Complete genome sequence of Corynebacterium casei LMG S-19264T (=DSM 44701T), isolated from a smear-ripened cheese.</title>
        <authorList>
            <consortium name="US DOE Joint Genome Institute (JGI-PGF)"/>
            <person name="Walter F."/>
            <person name="Albersmeier A."/>
            <person name="Kalinowski J."/>
            <person name="Ruckert C."/>
        </authorList>
    </citation>
    <scope>NUCLEOTIDE SEQUENCE</scope>
    <source>
        <strain evidence="6">VKM Ac-1958</strain>
    </source>
</reference>
<dbReference type="AlphaFoldDB" id="A0A9W6M823"/>
<reference evidence="6" key="2">
    <citation type="submission" date="2023-01" db="EMBL/GenBank/DDBJ databases">
        <authorList>
            <person name="Sun Q."/>
            <person name="Evtushenko L."/>
        </authorList>
    </citation>
    <scope>NUCLEOTIDE SEQUENCE</scope>
    <source>
        <strain evidence="6">VKM Ac-1958</strain>
    </source>
</reference>
<dbReference type="PANTHER" id="PTHR43557:SF2">
    <property type="entry name" value="RIESKE DOMAIN-CONTAINING PROTEIN-RELATED"/>
    <property type="match status" value="1"/>
</dbReference>